<dbReference type="EnsemblPlants" id="OGLUM07G01400.1">
    <property type="protein sequence ID" value="OGLUM07G01400.1"/>
    <property type="gene ID" value="OGLUM07G01400"/>
</dbReference>
<name>A0A0E0AFC7_9ORYZ</name>
<dbReference type="Proteomes" id="UP000026961">
    <property type="component" value="Chromosome 7"/>
</dbReference>
<protein>
    <submittedName>
        <fullName evidence="1">Uncharacterized protein</fullName>
    </submittedName>
</protein>
<reference evidence="1" key="1">
    <citation type="submission" date="2015-04" db="UniProtKB">
        <authorList>
            <consortium name="EnsemblPlants"/>
        </authorList>
    </citation>
    <scope>IDENTIFICATION</scope>
</reference>
<dbReference type="Gramene" id="OGLUM07G01400.1">
    <property type="protein sequence ID" value="OGLUM07G01400.1"/>
    <property type="gene ID" value="OGLUM07G01400"/>
</dbReference>
<organism evidence="1">
    <name type="scientific">Oryza glumipatula</name>
    <dbReference type="NCBI Taxonomy" id="40148"/>
    <lineage>
        <taxon>Eukaryota</taxon>
        <taxon>Viridiplantae</taxon>
        <taxon>Streptophyta</taxon>
        <taxon>Embryophyta</taxon>
        <taxon>Tracheophyta</taxon>
        <taxon>Spermatophyta</taxon>
        <taxon>Magnoliopsida</taxon>
        <taxon>Liliopsida</taxon>
        <taxon>Poales</taxon>
        <taxon>Poaceae</taxon>
        <taxon>BOP clade</taxon>
        <taxon>Oryzoideae</taxon>
        <taxon>Oryzeae</taxon>
        <taxon>Oryzinae</taxon>
        <taxon>Oryza</taxon>
    </lineage>
</organism>
<accession>A0A0E0AFC7</accession>
<dbReference type="AlphaFoldDB" id="A0A0E0AFC7"/>
<dbReference type="HOGENOM" id="CLU_2964659_0_0_1"/>
<proteinExistence type="predicted"/>
<evidence type="ECO:0000313" key="1">
    <source>
        <dbReference type="EnsemblPlants" id="OGLUM07G01400.1"/>
    </source>
</evidence>
<reference evidence="1" key="2">
    <citation type="submission" date="2018-05" db="EMBL/GenBank/DDBJ databases">
        <title>OgluRS3 (Oryza glumaepatula Reference Sequence Version 3).</title>
        <authorList>
            <person name="Zhang J."/>
            <person name="Kudrna D."/>
            <person name="Lee S."/>
            <person name="Talag J."/>
            <person name="Welchert J."/>
            <person name="Wing R.A."/>
        </authorList>
    </citation>
    <scope>NUCLEOTIDE SEQUENCE [LARGE SCALE GENOMIC DNA]</scope>
</reference>
<evidence type="ECO:0000313" key="2">
    <source>
        <dbReference type="Proteomes" id="UP000026961"/>
    </source>
</evidence>
<keyword evidence="2" id="KW-1185">Reference proteome</keyword>
<sequence length="59" mass="6927">MTDFVEKKVVYRSIALMQRWRVLPRRKDCTLLDNVVKKLMEKMVQLRHGDALPDDLGIG</sequence>